<dbReference type="Gene3D" id="3.40.50.300">
    <property type="entry name" value="P-loop containing nucleotide triphosphate hydrolases"/>
    <property type="match status" value="1"/>
</dbReference>
<dbReference type="STRING" id="1858805.M5GEA8"/>
<protein>
    <recommendedName>
        <fullName evidence="3">P-loop containing nucleoside triphosphate hydrolase protein</fullName>
    </recommendedName>
</protein>
<dbReference type="AlphaFoldDB" id="M5GEA8"/>
<gene>
    <name evidence="1" type="ORF">DACRYDRAFT_103728</name>
</gene>
<dbReference type="HOGENOM" id="CLU_1337473_0_0_1"/>
<organism evidence="1 2">
    <name type="scientific">Dacryopinax primogenitus (strain DJM 731)</name>
    <name type="common">Brown rot fungus</name>
    <dbReference type="NCBI Taxonomy" id="1858805"/>
    <lineage>
        <taxon>Eukaryota</taxon>
        <taxon>Fungi</taxon>
        <taxon>Dikarya</taxon>
        <taxon>Basidiomycota</taxon>
        <taxon>Agaricomycotina</taxon>
        <taxon>Dacrymycetes</taxon>
        <taxon>Dacrymycetales</taxon>
        <taxon>Dacrymycetaceae</taxon>
        <taxon>Dacryopinax</taxon>
    </lineage>
</organism>
<dbReference type="RefSeq" id="XP_040632126.1">
    <property type="nucleotide sequence ID" value="XM_040767808.1"/>
</dbReference>
<name>M5GEA8_DACPD</name>
<dbReference type="PANTHER" id="PTHR36978">
    <property type="entry name" value="P-LOOP CONTAINING NUCLEOTIDE TRIPHOSPHATE HYDROLASE"/>
    <property type="match status" value="1"/>
</dbReference>
<dbReference type="InterPro" id="IPR040632">
    <property type="entry name" value="Sulfotransfer_4"/>
</dbReference>
<keyword evidence="2" id="KW-1185">Reference proteome</keyword>
<dbReference type="SUPFAM" id="SSF52540">
    <property type="entry name" value="P-loop containing nucleoside triphosphate hydrolases"/>
    <property type="match status" value="1"/>
</dbReference>
<evidence type="ECO:0000313" key="2">
    <source>
        <dbReference type="Proteomes" id="UP000030653"/>
    </source>
</evidence>
<dbReference type="EMBL" id="JH795856">
    <property type="protein sequence ID" value="EJU05232.1"/>
    <property type="molecule type" value="Genomic_DNA"/>
</dbReference>
<proteinExistence type="predicted"/>
<evidence type="ECO:0000313" key="1">
    <source>
        <dbReference type="EMBL" id="EJU05232.1"/>
    </source>
</evidence>
<dbReference type="GeneID" id="63682870"/>
<dbReference type="InterPro" id="IPR027417">
    <property type="entry name" value="P-loop_NTPase"/>
</dbReference>
<dbReference type="Proteomes" id="UP000030653">
    <property type="component" value="Unassembled WGS sequence"/>
</dbReference>
<dbReference type="OrthoDB" id="2832083at2759"/>
<reference evidence="1 2" key="1">
    <citation type="journal article" date="2012" name="Science">
        <title>The Paleozoic origin of enzymatic lignin decomposition reconstructed from 31 fungal genomes.</title>
        <authorList>
            <person name="Floudas D."/>
            <person name="Binder M."/>
            <person name="Riley R."/>
            <person name="Barry K."/>
            <person name="Blanchette R.A."/>
            <person name="Henrissat B."/>
            <person name="Martinez A.T."/>
            <person name="Otillar R."/>
            <person name="Spatafora J.W."/>
            <person name="Yadav J.S."/>
            <person name="Aerts A."/>
            <person name="Benoit I."/>
            <person name="Boyd A."/>
            <person name="Carlson A."/>
            <person name="Copeland A."/>
            <person name="Coutinho P.M."/>
            <person name="de Vries R.P."/>
            <person name="Ferreira P."/>
            <person name="Findley K."/>
            <person name="Foster B."/>
            <person name="Gaskell J."/>
            <person name="Glotzer D."/>
            <person name="Gorecki P."/>
            <person name="Heitman J."/>
            <person name="Hesse C."/>
            <person name="Hori C."/>
            <person name="Igarashi K."/>
            <person name="Jurgens J.A."/>
            <person name="Kallen N."/>
            <person name="Kersten P."/>
            <person name="Kohler A."/>
            <person name="Kuees U."/>
            <person name="Kumar T.K.A."/>
            <person name="Kuo A."/>
            <person name="LaButti K."/>
            <person name="Larrondo L.F."/>
            <person name="Lindquist E."/>
            <person name="Ling A."/>
            <person name="Lombard V."/>
            <person name="Lucas S."/>
            <person name="Lundell T."/>
            <person name="Martin R."/>
            <person name="McLaughlin D.J."/>
            <person name="Morgenstern I."/>
            <person name="Morin E."/>
            <person name="Murat C."/>
            <person name="Nagy L.G."/>
            <person name="Nolan M."/>
            <person name="Ohm R.A."/>
            <person name="Patyshakuliyeva A."/>
            <person name="Rokas A."/>
            <person name="Ruiz-Duenas F.J."/>
            <person name="Sabat G."/>
            <person name="Salamov A."/>
            <person name="Samejima M."/>
            <person name="Schmutz J."/>
            <person name="Slot J.C."/>
            <person name="St John F."/>
            <person name="Stenlid J."/>
            <person name="Sun H."/>
            <person name="Sun S."/>
            <person name="Syed K."/>
            <person name="Tsang A."/>
            <person name="Wiebenga A."/>
            <person name="Young D."/>
            <person name="Pisabarro A."/>
            <person name="Eastwood D.C."/>
            <person name="Martin F."/>
            <person name="Cullen D."/>
            <person name="Grigoriev I.V."/>
            <person name="Hibbett D.S."/>
        </authorList>
    </citation>
    <scope>NUCLEOTIDE SEQUENCE [LARGE SCALE GENOMIC DNA]</scope>
    <source>
        <strain evidence="1 2">DJM-731 SS1</strain>
    </source>
</reference>
<dbReference type="PANTHER" id="PTHR36978:SF3">
    <property type="entry name" value="P-LOOP CONTAINING NUCLEOSIDE TRIPHOSPHATE HYDROLASE PROTEIN"/>
    <property type="match status" value="1"/>
</dbReference>
<sequence>MSWLAWPFSKVLLADCTPSPDVQELEIIGAGLSRTGTVSLHTALTILGFGPCHHGAVHFFYPERSVAFTKALKGEPTDYRALMRGYRSIVGAPLCSLVPELLSTFPKAKAILTLRDTPEQWWTSMMATVPPMSFPLYRWSVYPIRYLGVWNQLVRTMLEERWDLLYGRGRRVGIENYTRHEAYIRLGTVVHVLGRAGAGDTLPEE</sequence>
<dbReference type="Pfam" id="PF17784">
    <property type="entry name" value="Sulfotransfer_4"/>
    <property type="match status" value="1"/>
</dbReference>
<evidence type="ECO:0008006" key="3">
    <source>
        <dbReference type="Google" id="ProtNLM"/>
    </source>
</evidence>
<accession>M5GEA8</accession>